<evidence type="ECO:0000256" key="1">
    <source>
        <dbReference type="ARBA" id="ARBA00005964"/>
    </source>
</evidence>
<feature type="domain" description="Carboxylesterase type B" evidence="4">
    <location>
        <begin position="20"/>
        <end position="513"/>
    </location>
</feature>
<accession>A0A8H7IVJ7</accession>
<dbReference type="PANTHER" id="PTHR43918">
    <property type="entry name" value="ACETYLCHOLINESTERASE"/>
    <property type="match status" value="1"/>
</dbReference>
<organism evidence="5 6">
    <name type="scientific">Ascochyta lentis</name>
    <dbReference type="NCBI Taxonomy" id="205686"/>
    <lineage>
        <taxon>Eukaryota</taxon>
        <taxon>Fungi</taxon>
        <taxon>Dikarya</taxon>
        <taxon>Ascomycota</taxon>
        <taxon>Pezizomycotina</taxon>
        <taxon>Dothideomycetes</taxon>
        <taxon>Pleosporomycetidae</taxon>
        <taxon>Pleosporales</taxon>
        <taxon>Pleosporineae</taxon>
        <taxon>Didymellaceae</taxon>
        <taxon>Ascochyta</taxon>
    </lineage>
</organism>
<dbReference type="PANTHER" id="PTHR43918:SF4">
    <property type="entry name" value="CARBOXYLIC ESTER HYDROLASE"/>
    <property type="match status" value="1"/>
</dbReference>
<dbReference type="OrthoDB" id="408631at2759"/>
<sequence>MQPYLLFLFSGLVLSTPAVQQPVVKSQAGIFHGRYLAEFHQDLFLGIKYAPKPERFAPAELNKDTPKAHFNATQYGLDCTGYGSDTTRLVKEGWTELGEDCLHLNIIKPRTKQESLPILLWIYGGGWQQGATSDPRYNMSYVVEQSVLNRKPIIGVSINYRMAAFGFISSVEVNEAGVQNLGLRDQRLAMQWVSKHISAFGGDAAKITLWGESAGAYSVGDHINAYDGESGGLFRAAILESGGAVGPPLNGTDWYQGMYRNLTASVGCANSTNTLQCLRQVPYEKIAPYGYVGLEWFHVIDGSFIPRYGQESLLSGKFAKIPLILGTNTDEGFGVNGVNTDTQAVEQLLTSKRWNVDEEQARRILDLYPNDPSLGEPYGWGNRTWPEYGLQYKRYQSIATDLTMYAPRRLLAERMSDYVEHVYSYRWDAPKFNTTPSTIGINHFSEIPFVFGNTQQQITPLGNNTDNLKLSNLVIRMWTSFAYDLDPNGHGLSNVDQWPQYGNSTSNFVFRADRSYIEKDNDRAEGVVYINTIVR</sequence>
<protein>
    <recommendedName>
        <fullName evidence="3">Carboxylic ester hydrolase</fullName>
        <ecNumber evidence="3">3.1.1.-</ecNumber>
    </recommendedName>
</protein>
<keyword evidence="2 3" id="KW-0378">Hydrolase</keyword>
<dbReference type="AlphaFoldDB" id="A0A8H7IVJ7"/>
<dbReference type="EC" id="3.1.1.-" evidence="3"/>
<evidence type="ECO:0000256" key="2">
    <source>
        <dbReference type="ARBA" id="ARBA00022801"/>
    </source>
</evidence>
<gene>
    <name evidence="5" type="ORF">EKO04_009049</name>
</gene>
<keyword evidence="6" id="KW-1185">Reference proteome</keyword>
<dbReference type="EMBL" id="RZGK01000017">
    <property type="protein sequence ID" value="KAF9693049.1"/>
    <property type="molecule type" value="Genomic_DNA"/>
</dbReference>
<dbReference type="Gene3D" id="3.40.50.1820">
    <property type="entry name" value="alpha/beta hydrolase"/>
    <property type="match status" value="1"/>
</dbReference>
<dbReference type="InterPro" id="IPR050654">
    <property type="entry name" value="AChE-related_enzymes"/>
</dbReference>
<evidence type="ECO:0000313" key="5">
    <source>
        <dbReference type="EMBL" id="KAF9693049.1"/>
    </source>
</evidence>
<name>A0A8H7IVJ7_9PLEO</name>
<dbReference type="Proteomes" id="UP000651452">
    <property type="component" value="Unassembled WGS sequence"/>
</dbReference>
<reference evidence="5" key="2">
    <citation type="submission" date="2020-09" db="EMBL/GenBank/DDBJ databases">
        <title>Reference genome assembly for Australian Ascochyta lentis isolate Al4.</title>
        <authorList>
            <person name="Lee R.C."/>
            <person name="Farfan-Caceres L.M."/>
            <person name="Debler J.W."/>
            <person name="Williams A.H."/>
            <person name="Henares B.M."/>
        </authorList>
    </citation>
    <scope>NUCLEOTIDE SEQUENCE</scope>
    <source>
        <strain evidence="5">Al4</strain>
    </source>
</reference>
<evidence type="ECO:0000259" key="4">
    <source>
        <dbReference type="Pfam" id="PF00135"/>
    </source>
</evidence>
<reference evidence="5" key="1">
    <citation type="submission" date="2018-12" db="EMBL/GenBank/DDBJ databases">
        <authorList>
            <person name="Syme R.A."/>
            <person name="Farfan-Caceres L."/>
            <person name="Lichtenzveig J."/>
        </authorList>
    </citation>
    <scope>NUCLEOTIDE SEQUENCE</scope>
    <source>
        <strain evidence="5">Al4</strain>
    </source>
</reference>
<proteinExistence type="inferred from homology"/>
<evidence type="ECO:0000256" key="3">
    <source>
        <dbReference type="RuleBase" id="RU361235"/>
    </source>
</evidence>
<dbReference type="InterPro" id="IPR002018">
    <property type="entry name" value="CarbesteraseB"/>
</dbReference>
<keyword evidence="3" id="KW-0732">Signal</keyword>
<dbReference type="GO" id="GO:0052689">
    <property type="term" value="F:carboxylic ester hydrolase activity"/>
    <property type="evidence" value="ECO:0007669"/>
    <property type="project" value="TreeGrafter"/>
</dbReference>
<dbReference type="PROSITE" id="PS00122">
    <property type="entry name" value="CARBOXYLESTERASE_B_1"/>
    <property type="match status" value="1"/>
</dbReference>
<dbReference type="SUPFAM" id="SSF53474">
    <property type="entry name" value="alpha/beta-Hydrolases"/>
    <property type="match status" value="1"/>
</dbReference>
<evidence type="ECO:0000313" key="6">
    <source>
        <dbReference type="Proteomes" id="UP000651452"/>
    </source>
</evidence>
<dbReference type="Pfam" id="PF00135">
    <property type="entry name" value="COesterase"/>
    <property type="match status" value="1"/>
</dbReference>
<comment type="similarity">
    <text evidence="1 3">Belongs to the type-B carboxylesterase/lipase family.</text>
</comment>
<dbReference type="InterPro" id="IPR019826">
    <property type="entry name" value="Carboxylesterase_B_AS"/>
</dbReference>
<comment type="caution">
    <text evidence="5">The sequence shown here is derived from an EMBL/GenBank/DDBJ whole genome shotgun (WGS) entry which is preliminary data.</text>
</comment>
<feature type="chain" id="PRO_5034727110" description="Carboxylic ester hydrolase" evidence="3">
    <location>
        <begin position="21"/>
        <end position="535"/>
    </location>
</feature>
<dbReference type="InterPro" id="IPR029058">
    <property type="entry name" value="AB_hydrolase_fold"/>
</dbReference>
<feature type="signal peptide" evidence="3">
    <location>
        <begin position="1"/>
        <end position="20"/>
    </location>
</feature>